<evidence type="ECO:0000259" key="3">
    <source>
        <dbReference type="Pfam" id="PF00496"/>
    </source>
</evidence>
<dbReference type="GO" id="GO:0030288">
    <property type="term" value="C:outer membrane-bounded periplasmic space"/>
    <property type="evidence" value="ECO:0007669"/>
    <property type="project" value="TreeGrafter"/>
</dbReference>
<accession>A0AAN2BLC5</accession>
<evidence type="ECO:0000313" key="4">
    <source>
        <dbReference type="EMBL" id="BCD98880.1"/>
    </source>
</evidence>
<proteinExistence type="predicted"/>
<dbReference type="Pfam" id="PF00496">
    <property type="entry name" value="SBP_bac_5"/>
    <property type="match status" value="1"/>
</dbReference>
<dbReference type="AlphaFoldDB" id="A0AAN2BLC5"/>
<dbReference type="InterPro" id="IPR039424">
    <property type="entry name" value="SBP_5"/>
</dbReference>
<dbReference type="Gene3D" id="3.40.190.10">
    <property type="entry name" value="Periplasmic binding protein-like II"/>
    <property type="match status" value="1"/>
</dbReference>
<dbReference type="GO" id="GO:0015833">
    <property type="term" value="P:peptide transport"/>
    <property type="evidence" value="ECO:0007669"/>
    <property type="project" value="TreeGrafter"/>
</dbReference>
<dbReference type="InterPro" id="IPR030678">
    <property type="entry name" value="Peptide/Ni-bd"/>
</dbReference>
<gene>
    <name evidence="4" type="ORF">MARGE09_P3081</name>
</gene>
<dbReference type="PIRSF" id="PIRSF002741">
    <property type="entry name" value="MppA"/>
    <property type="match status" value="1"/>
</dbReference>
<evidence type="ECO:0000256" key="2">
    <source>
        <dbReference type="SAM" id="SignalP"/>
    </source>
</evidence>
<dbReference type="InterPro" id="IPR000914">
    <property type="entry name" value="SBP_5_dom"/>
</dbReference>
<dbReference type="CDD" id="cd08497">
    <property type="entry name" value="MbnE-like"/>
    <property type="match status" value="1"/>
</dbReference>
<feature type="chain" id="PRO_5042968187" evidence="2">
    <location>
        <begin position="22"/>
        <end position="609"/>
    </location>
</feature>
<feature type="signal peptide" evidence="2">
    <location>
        <begin position="1"/>
        <end position="21"/>
    </location>
</feature>
<dbReference type="Proteomes" id="UP001320119">
    <property type="component" value="Chromosome"/>
</dbReference>
<sequence>MPIRTLFVFCATIILSSACFAETIIKSHALTKYGTPKYPKDFTRFEYTSENAVKGGEVRISEFGSYDSLNYFIQKGVAERNCTLMYDSLMVSSADEPNTMYGLIAESIEYPKSKQWIIFNLNPKAKFSDGKAVTAEDIKFTFETLIEHGDPVYKMYFADVGKVEILSPHRIKFDITNPENKDLLNALAGLPAFPKHFWKGKEFAKSGLSIPMGSSAYKIERFDAGRSITYVRDKNYWAKDLNVNNGMYNFDKIYVEYYRDQDVDFEAFKAGSYDYLYEATSKTWATGYDIEPVHKGKIKRLEYEDEMAQGVSGIFFNLRKPMLKNRTLRQAMSLAFDFEWTKKNIFYGSYSRTNSFYENTKYAAQGTPSKEELALLSPFRDQLPPAVFGPAYRATETDGSGNNRKQLREAKKILDEAGYNIINGKLIDPASNKPVEMEIIIRQAGLEKVLNPWIANLKKIGIIVKLRIMDLAQWSNLLEVYDYDIVWLGFRGVDIPSNEQALLWGSENADVEGGANYMGIKNPAIDSIIKKLIAATNDEERIAAARALDRILTHSHYIVPLYHSKTNRLAFWDKFSYPEKRTTYDFRHEIGFYTWWYDEEKAKKLKQTK</sequence>
<dbReference type="SUPFAM" id="SSF53850">
    <property type="entry name" value="Periplasmic binding protein-like II"/>
    <property type="match status" value="1"/>
</dbReference>
<keyword evidence="1 2" id="KW-0732">Signal</keyword>
<dbReference type="GO" id="GO:0043190">
    <property type="term" value="C:ATP-binding cassette (ABC) transporter complex"/>
    <property type="evidence" value="ECO:0007669"/>
    <property type="project" value="InterPro"/>
</dbReference>
<reference evidence="4 5" key="1">
    <citation type="journal article" date="2022" name="IScience">
        <title>An ultrasensitive nanofiber-based assay for enzymatic hydrolysis and deep-sea microbial degradation of cellulose.</title>
        <authorList>
            <person name="Tsudome M."/>
            <person name="Tachioka M."/>
            <person name="Miyazaki M."/>
            <person name="Uchimura K."/>
            <person name="Tsuda M."/>
            <person name="Takaki Y."/>
            <person name="Deguchi S."/>
        </authorList>
    </citation>
    <scope>NUCLEOTIDE SEQUENCE [LARGE SCALE GENOMIC DNA]</scope>
    <source>
        <strain evidence="4 5">GE09</strain>
    </source>
</reference>
<dbReference type="GO" id="GO:1904680">
    <property type="term" value="F:peptide transmembrane transporter activity"/>
    <property type="evidence" value="ECO:0007669"/>
    <property type="project" value="TreeGrafter"/>
</dbReference>
<dbReference type="KEGG" id="marq:MARGE09_P3081"/>
<dbReference type="Gene3D" id="3.10.105.10">
    <property type="entry name" value="Dipeptide-binding Protein, Domain 3"/>
    <property type="match status" value="1"/>
</dbReference>
<dbReference type="PANTHER" id="PTHR30290:SF64">
    <property type="entry name" value="ABC TRANSPORTER PERIPLASMIC BINDING PROTEIN"/>
    <property type="match status" value="1"/>
</dbReference>
<name>A0AAN2BLC5_9GAMM</name>
<organism evidence="4 5">
    <name type="scientific">Marinagarivorans cellulosilyticus</name>
    <dbReference type="NCBI Taxonomy" id="2721545"/>
    <lineage>
        <taxon>Bacteria</taxon>
        <taxon>Pseudomonadati</taxon>
        <taxon>Pseudomonadota</taxon>
        <taxon>Gammaproteobacteria</taxon>
        <taxon>Cellvibrionales</taxon>
        <taxon>Cellvibrionaceae</taxon>
        <taxon>Marinagarivorans</taxon>
    </lineage>
</organism>
<dbReference type="GO" id="GO:0042884">
    <property type="term" value="P:microcin transport"/>
    <property type="evidence" value="ECO:0007669"/>
    <property type="project" value="TreeGrafter"/>
</dbReference>
<evidence type="ECO:0000313" key="5">
    <source>
        <dbReference type="Proteomes" id="UP001320119"/>
    </source>
</evidence>
<feature type="domain" description="Solute-binding protein family 5" evidence="3">
    <location>
        <begin position="100"/>
        <end position="505"/>
    </location>
</feature>
<dbReference type="EMBL" id="AP023086">
    <property type="protein sequence ID" value="BCD98880.1"/>
    <property type="molecule type" value="Genomic_DNA"/>
</dbReference>
<protein>
    <submittedName>
        <fullName evidence="4">Microcin C transport system substrate-binding protein</fullName>
    </submittedName>
</protein>
<dbReference type="PANTHER" id="PTHR30290">
    <property type="entry name" value="PERIPLASMIC BINDING COMPONENT OF ABC TRANSPORTER"/>
    <property type="match status" value="1"/>
</dbReference>
<evidence type="ECO:0000256" key="1">
    <source>
        <dbReference type="ARBA" id="ARBA00022729"/>
    </source>
</evidence>
<keyword evidence="5" id="KW-1185">Reference proteome</keyword>
<dbReference type="PROSITE" id="PS51257">
    <property type="entry name" value="PROKAR_LIPOPROTEIN"/>
    <property type="match status" value="1"/>
</dbReference>